<dbReference type="Proteomes" id="UP000229056">
    <property type="component" value="Unassembled WGS sequence"/>
</dbReference>
<evidence type="ECO:0000256" key="2">
    <source>
        <dbReference type="ARBA" id="ARBA00006464"/>
    </source>
</evidence>
<evidence type="ECO:0000256" key="5">
    <source>
        <dbReference type="ARBA" id="ARBA00022989"/>
    </source>
</evidence>
<keyword evidence="4 7" id="KW-0812">Transmembrane</keyword>
<proteinExistence type="inferred from homology"/>
<dbReference type="Pfam" id="PF02397">
    <property type="entry name" value="Bac_transf"/>
    <property type="match status" value="1"/>
</dbReference>
<evidence type="ECO:0000256" key="4">
    <source>
        <dbReference type="ARBA" id="ARBA00022692"/>
    </source>
</evidence>
<feature type="domain" description="Bacterial sugar transferase" evidence="8">
    <location>
        <begin position="256"/>
        <end position="439"/>
    </location>
</feature>
<evidence type="ECO:0000256" key="7">
    <source>
        <dbReference type="SAM" id="Phobius"/>
    </source>
</evidence>
<dbReference type="PANTHER" id="PTHR30576:SF0">
    <property type="entry name" value="UNDECAPRENYL-PHOSPHATE N-ACETYLGALACTOSAMINYL 1-PHOSPHATE TRANSFERASE-RELATED"/>
    <property type="match status" value="1"/>
</dbReference>
<keyword evidence="6 7" id="KW-0472">Membrane</keyword>
<feature type="transmembrane region" description="Helical" evidence="7">
    <location>
        <begin position="258"/>
        <end position="282"/>
    </location>
</feature>
<feature type="transmembrane region" description="Helical" evidence="7">
    <location>
        <begin position="12"/>
        <end position="35"/>
    </location>
</feature>
<keyword evidence="3 9" id="KW-0808">Transferase</keyword>
<comment type="caution">
    <text evidence="9">The sequence shown here is derived from an EMBL/GenBank/DDBJ whole genome shotgun (WGS) entry which is preliminary data.</text>
</comment>
<evidence type="ECO:0000259" key="8">
    <source>
        <dbReference type="Pfam" id="PF02397"/>
    </source>
</evidence>
<dbReference type="GO" id="GO:0016020">
    <property type="term" value="C:membrane"/>
    <property type="evidence" value="ECO:0007669"/>
    <property type="project" value="UniProtKB-SubCell"/>
</dbReference>
<comment type="similarity">
    <text evidence="2">Belongs to the bacterial sugar transferase family.</text>
</comment>
<dbReference type="EMBL" id="PEZY01000012">
    <property type="protein sequence ID" value="PIS05847.1"/>
    <property type="molecule type" value="Genomic_DNA"/>
</dbReference>
<evidence type="ECO:0000256" key="6">
    <source>
        <dbReference type="ARBA" id="ARBA00023136"/>
    </source>
</evidence>
<name>A0A2H0W3J5_9BACT</name>
<feature type="transmembrane region" description="Helical" evidence="7">
    <location>
        <begin position="47"/>
        <end position="66"/>
    </location>
</feature>
<evidence type="ECO:0000313" key="10">
    <source>
        <dbReference type="Proteomes" id="UP000229056"/>
    </source>
</evidence>
<reference evidence="10" key="1">
    <citation type="submission" date="2017-09" db="EMBL/GenBank/DDBJ databases">
        <title>Depth-based differentiation of microbial function through sediment-hosted aquifers and enrichment of novel symbionts in the deep terrestrial subsurface.</title>
        <authorList>
            <person name="Probst A.J."/>
            <person name="Ladd B."/>
            <person name="Jarett J.K."/>
            <person name="Geller-Mcgrath D.E."/>
            <person name="Sieber C.M.K."/>
            <person name="Emerson J.B."/>
            <person name="Anantharaman K."/>
            <person name="Thomas B.C."/>
            <person name="Malmstrom R."/>
            <person name="Stieglmeier M."/>
            <person name="Klingl A."/>
            <person name="Woyke T."/>
            <person name="Ryan C.M."/>
            <person name="Banfield J.F."/>
        </authorList>
    </citation>
    <scope>NUCLEOTIDE SEQUENCE [LARGE SCALE GENOMIC DNA]</scope>
</reference>
<evidence type="ECO:0000256" key="1">
    <source>
        <dbReference type="ARBA" id="ARBA00004141"/>
    </source>
</evidence>
<gene>
    <name evidence="9" type="ORF">COT80_03715</name>
</gene>
<dbReference type="AlphaFoldDB" id="A0A2H0W3J5"/>
<keyword evidence="5 7" id="KW-1133">Transmembrane helix</keyword>
<sequence>MSSFVTKTKKITLLIGDIGFFYLSLYLTLIIRYGYLIEQETWSRHLLLFSVVFLTWIIVFFINDLYDLKTSYNNSSLFNSLAKIFVINGAIAVTIFYFLSPFIANLKPQRILIINLIVAAILIFTWRKIFYKFIKSSAIANKVLIIGRNKLSTELEEQIKKRPQLGYQVTVLENLPDDLNTFCLEKDIDILVSAISLKDESTSRKIFDCLSLEIDVYNINSFYEQITNKIPVEHIDHSWFLENLSEHSKKLYEVTKRILDIILALTGLLFALIITPIVSLIIRLESPGPIIFKQIRTSKNGKTFTAMKFRSMIDNAEKNGAEWAQKNDKRVTKFGLFMRKTRIDEIPQLINVLKGEMSFVGPRPERPEFVEILEKEIPFYKERLLVKPGLVGWAQLYGPAYGGSKEESLEKLKYDLYYIKNRSLILDLSIILKTIKVVVNGRGQ</sequence>
<evidence type="ECO:0000256" key="3">
    <source>
        <dbReference type="ARBA" id="ARBA00022679"/>
    </source>
</evidence>
<organism evidence="9 10">
    <name type="scientific">Candidatus Buchananbacteria bacterium CG10_big_fil_rev_8_21_14_0_10_33_19</name>
    <dbReference type="NCBI Taxonomy" id="1974525"/>
    <lineage>
        <taxon>Bacteria</taxon>
        <taxon>Candidatus Buchananiibacteriota</taxon>
    </lineage>
</organism>
<accession>A0A2H0W3J5</accession>
<feature type="transmembrane region" description="Helical" evidence="7">
    <location>
        <begin position="78"/>
        <end position="99"/>
    </location>
</feature>
<protein>
    <submittedName>
        <fullName evidence="9">Polyprenyl glycosylphosphotransferase</fullName>
    </submittedName>
</protein>
<feature type="transmembrane region" description="Helical" evidence="7">
    <location>
        <begin position="111"/>
        <end position="130"/>
    </location>
</feature>
<dbReference type="GO" id="GO:0016780">
    <property type="term" value="F:phosphotransferase activity, for other substituted phosphate groups"/>
    <property type="evidence" value="ECO:0007669"/>
    <property type="project" value="TreeGrafter"/>
</dbReference>
<dbReference type="NCBIfam" id="TIGR03025">
    <property type="entry name" value="EPS_sugtrans"/>
    <property type="match status" value="1"/>
</dbReference>
<dbReference type="InterPro" id="IPR017475">
    <property type="entry name" value="EPS_sugar_tfrase"/>
</dbReference>
<comment type="subcellular location">
    <subcellularLocation>
        <location evidence="1">Membrane</location>
        <topology evidence="1">Multi-pass membrane protein</topology>
    </subcellularLocation>
</comment>
<dbReference type="InterPro" id="IPR003362">
    <property type="entry name" value="Bact_transf"/>
</dbReference>
<dbReference type="PANTHER" id="PTHR30576">
    <property type="entry name" value="COLANIC BIOSYNTHESIS UDP-GLUCOSE LIPID CARRIER TRANSFERASE"/>
    <property type="match status" value="1"/>
</dbReference>
<evidence type="ECO:0000313" key="9">
    <source>
        <dbReference type="EMBL" id="PIS05847.1"/>
    </source>
</evidence>